<dbReference type="GO" id="GO:0005886">
    <property type="term" value="C:plasma membrane"/>
    <property type="evidence" value="ECO:0007669"/>
    <property type="project" value="TreeGrafter"/>
</dbReference>
<feature type="chain" id="PRO_5009319861" evidence="9">
    <location>
        <begin position="20"/>
        <end position="761"/>
    </location>
</feature>
<dbReference type="GO" id="GO:0005615">
    <property type="term" value="C:extracellular space"/>
    <property type="evidence" value="ECO:0007669"/>
    <property type="project" value="InterPro"/>
</dbReference>
<feature type="disulfide bond" evidence="8">
    <location>
        <begin position="184"/>
        <end position="207"/>
    </location>
</feature>
<keyword evidence="9" id="KW-0732">Signal</keyword>
<comment type="subcellular location">
    <subcellularLocation>
        <location evidence="1">Secreted</location>
    </subcellularLocation>
</comment>
<dbReference type="Pfam" id="PF00405">
    <property type="entry name" value="Transferrin"/>
    <property type="match status" value="2"/>
</dbReference>
<dbReference type="FunFam" id="3.40.190.10:FF:000095">
    <property type="entry name" value="Lactotransferrin"/>
    <property type="match status" value="1"/>
</dbReference>
<feature type="disulfide bond" evidence="8">
    <location>
        <begin position="36"/>
        <end position="55"/>
    </location>
</feature>
<keyword evidence="12" id="KW-1185">Reference proteome</keyword>
<feature type="binding site" evidence="7">
    <location>
        <position position="466"/>
    </location>
    <ligand>
        <name>Fe(3+)</name>
        <dbReference type="ChEBI" id="CHEBI:29034"/>
        <label>1</label>
    </ligand>
</feature>
<accession>A0A1I8H2X6</accession>
<feature type="domain" description="WIF" evidence="10">
    <location>
        <begin position="712"/>
        <end position="761"/>
    </location>
</feature>
<dbReference type="PANTHER" id="PTHR11485">
    <property type="entry name" value="TRANSFERRIN"/>
    <property type="match status" value="1"/>
</dbReference>
<dbReference type="AlphaFoldDB" id="A0A1I8H2X6"/>
<feature type="domain" description="Transferrin-like" evidence="11">
    <location>
        <begin position="23"/>
        <end position="360"/>
    </location>
</feature>
<keyword evidence="5" id="KW-0410">Iron transport</keyword>
<evidence type="ECO:0000256" key="5">
    <source>
        <dbReference type="PIRNR" id="PIRNR002549"/>
    </source>
</evidence>
<dbReference type="PROSITE" id="PS51408">
    <property type="entry name" value="TRANSFERRIN_LIKE_4"/>
    <property type="match status" value="2"/>
</dbReference>
<evidence type="ECO:0000259" key="11">
    <source>
        <dbReference type="PROSITE" id="PS51408"/>
    </source>
</evidence>
<dbReference type="PANTHER" id="PTHR11485:SF29">
    <property type="entry name" value="TRANSFERRIN 2"/>
    <property type="match status" value="1"/>
</dbReference>
<evidence type="ECO:0000313" key="13">
    <source>
        <dbReference type="WBParaSite" id="maker-uti_cns_0004171-snap-gene-0.2-mRNA-1"/>
    </source>
</evidence>
<evidence type="ECO:0000256" key="1">
    <source>
        <dbReference type="ARBA" id="ARBA00004613"/>
    </source>
</evidence>
<evidence type="ECO:0000256" key="6">
    <source>
        <dbReference type="PIRSR" id="PIRSR002549-2"/>
    </source>
</evidence>
<feature type="disulfide bond" evidence="8">
    <location>
        <begin position="140"/>
        <end position="232"/>
    </location>
</feature>
<evidence type="ECO:0000259" key="10">
    <source>
        <dbReference type="PROSITE" id="PS50814"/>
    </source>
</evidence>
<proteinExistence type="inferred from homology"/>
<name>A0A1I8H2X6_9PLAT</name>
<feature type="disulfide bond" evidence="8">
    <location>
        <begin position="266"/>
        <end position="279"/>
    </location>
</feature>
<keyword evidence="5 7" id="KW-0408">Iron</keyword>
<feature type="disulfide bond" evidence="8">
    <location>
        <begin position="26"/>
        <end position="64"/>
    </location>
</feature>
<dbReference type="PRINTS" id="PR00422">
    <property type="entry name" value="TRANSFERRIN"/>
</dbReference>
<feature type="binding site" evidence="6">
    <location>
        <position position="149"/>
    </location>
    <ligand>
        <name>hydrogencarbonate</name>
        <dbReference type="ChEBI" id="CHEBI:17544"/>
        <label>1</label>
    </ligand>
</feature>
<comment type="similarity">
    <text evidence="5">Belongs to the transferrin family.</text>
</comment>
<evidence type="ECO:0000256" key="4">
    <source>
        <dbReference type="ARBA" id="ARBA00023157"/>
    </source>
</evidence>
<dbReference type="Proteomes" id="UP000095280">
    <property type="component" value="Unplaced"/>
</dbReference>
<dbReference type="InterPro" id="IPR003306">
    <property type="entry name" value="WIF"/>
</dbReference>
<dbReference type="GO" id="GO:0005769">
    <property type="term" value="C:early endosome"/>
    <property type="evidence" value="ECO:0007669"/>
    <property type="project" value="TreeGrafter"/>
</dbReference>
<feature type="disulfide bond" evidence="8">
    <location>
        <begin position="397"/>
        <end position="415"/>
    </location>
</feature>
<evidence type="ECO:0000256" key="2">
    <source>
        <dbReference type="ARBA" id="ARBA00022525"/>
    </source>
</evidence>
<sequence>MKSIVVLLLAALIFDYSEAGIPVRWCVYTADEQAKCAELVAQVAALGYTRHTLTCVRQTDALECMNAIGKVNPTADLMRLDSGLAYYAAQLYTMRPVLAENYGLSNRGGTGGRQVDYPTAVLVRAGSAVRIDNMHRMKLCSSGVGTAEGWTVPLARLIQQLKTIPVQQCNSVVLSVANYFSQMCLPGAMNSLFNNFGSNPDKACSICRDTGDGSKFCKLSDNYAGNDGALRCMTQKLADIAFLRLDELVQYANDTGTDLAAYELLCSDGSRQPVSASGCSWANVPSAMVVASIRTNAETIQEYRIFLKWLVANFGPSGTSAWRLFDSSKYATRNLMFSDQTQLFYDSADDSSPDKKDIRSIYNWLGPAYLELHDQTNYCPLGAIRWCVLSAYELAKCERMKLAFSAKNLKPSINCVQGESTIKCMEYIQMGLADIISLDAADLYVAGKRFGLVPFVAEFYGDSTNYYAVAIVRQNDKQILVSNLLHKRTCHSGIGKATGWVVPLNLVLDTRQITVLHCRLIHAFSELVSRSCIPGIMDSDYNPTGYNPINLCENCRSGGADKCQRNDRELYYGDDGAFRCLVEEAGDIAFARHTTVFDNTAGHNPAHWARNRRSNDYEILCADGSRREVQDWQDCNLGRIPGNTLVTGAYKTEEQKQTMWQLLKYAQTFYASDRNSNNFQLFDSGFDRSDLMFQDIAQSLVYIPSVNQSYKAWLGNQFIQRLETLEWQSCYLQSGLGTNSASAFAAQPVALLLGLVALIWR</sequence>
<feature type="binding site" evidence="7">
    <location>
        <position position="81"/>
    </location>
    <ligand>
        <name>Fe(3+)</name>
        <dbReference type="ChEBI" id="CHEBI:29034"/>
        <label>1</label>
    </ligand>
</feature>
<dbReference type="GO" id="GO:0046872">
    <property type="term" value="F:metal ion binding"/>
    <property type="evidence" value="ECO:0007669"/>
    <property type="project" value="UniProtKB-KW"/>
</dbReference>
<keyword evidence="3" id="KW-0677">Repeat</keyword>
<feature type="binding site" evidence="7">
    <location>
        <position position="439"/>
    </location>
    <ligand>
        <name>Fe(3+)</name>
        <dbReference type="ChEBI" id="CHEBI:29034"/>
        <label>1</label>
    </ligand>
</feature>
<protein>
    <submittedName>
        <fullName evidence="13">Melanotransferrin</fullName>
    </submittedName>
</protein>
<dbReference type="GO" id="GO:0006826">
    <property type="term" value="P:iron ion transport"/>
    <property type="evidence" value="ECO:0007669"/>
    <property type="project" value="UniProtKB-KW"/>
</dbReference>
<feature type="disulfide bond" evidence="8">
    <location>
        <begin position="387"/>
        <end position="424"/>
    </location>
</feature>
<dbReference type="SMART" id="SM00094">
    <property type="entry name" value="TR_FER"/>
    <property type="match status" value="2"/>
</dbReference>
<feature type="disulfide bond" evidence="8">
    <location>
        <begin position="532"/>
        <end position="552"/>
    </location>
</feature>
<dbReference type="PROSITE" id="PS50814">
    <property type="entry name" value="WIF"/>
    <property type="match status" value="1"/>
</dbReference>
<feature type="binding site" evidence="7">
    <location>
        <position position="117"/>
    </location>
    <ligand>
        <name>Fe(3+)</name>
        <dbReference type="ChEBI" id="CHEBI:29034"/>
        <label>1</label>
    </ligand>
</feature>
<feature type="disulfide bond" evidence="8">
    <location>
        <begin position="490"/>
        <end position="580"/>
    </location>
</feature>
<keyword evidence="5" id="KW-0406">Ion transport</keyword>
<evidence type="ECO:0000256" key="8">
    <source>
        <dbReference type="PIRSR" id="PIRSR002549-4"/>
    </source>
</evidence>
<evidence type="ECO:0000256" key="3">
    <source>
        <dbReference type="ARBA" id="ARBA00022737"/>
    </source>
</evidence>
<organism evidence="12 13">
    <name type="scientific">Macrostomum lignano</name>
    <dbReference type="NCBI Taxonomy" id="282301"/>
    <lineage>
        <taxon>Eukaryota</taxon>
        <taxon>Metazoa</taxon>
        <taxon>Spiralia</taxon>
        <taxon>Lophotrochozoa</taxon>
        <taxon>Platyhelminthes</taxon>
        <taxon>Rhabditophora</taxon>
        <taxon>Macrostomorpha</taxon>
        <taxon>Macrostomida</taxon>
        <taxon>Macrostomidae</taxon>
        <taxon>Macrostomum</taxon>
    </lineage>
</organism>
<evidence type="ECO:0000313" key="12">
    <source>
        <dbReference type="Proteomes" id="UP000095280"/>
    </source>
</evidence>
<dbReference type="CDD" id="cd13529">
    <property type="entry name" value="PBP2_transferrin"/>
    <property type="match status" value="2"/>
</dbReference>
<dbReference type="InterPro" id="IPR001156">
    <property type="entry name" value="Transferrin-like_dom"/>
</dbReference>
<keyword evidence="2" id="KW-0964">Secreted</keyword>
<feature type="domain" description="Transferrin-like" evidence="11">
    <location>
        <begin position="384"/>
        <end position="727"/>
    </location>
</feature>
<dbReference type="SUPFAM" id="SSF53850">
    <property type="entry name" value="Periplasmic binding protein-like II"/>
    <property type="match status" value="2"/>
</dbReference>
<keyword evidence="5" id="KW-0813">Transport</keyword>
<feature type="signal peptide" evidence="9">
    <location>
        <begin position="1"/>
        <end position="19"/>
    </location>
</feature>
<keyword evidence="4 8" id="KW-1015">Disulfide bond</keyword>
<dbReference type="Gene3D" id="3.40.190.10">
    <property type="entry name" value="Periplasmic binding protein-like II"/>
    <property type="match status" value="4"/>
</dbReference>
<reference evidence="13" key="1">
    <citation type="submission" date="2016-11" db="UniProtKB">
        <authorList>
            <consortium name="WormBaseParasite"/>
        </authorList>
    </citation>
    <scope>IDENTIFICATION</scope>
</reference>
<evidence type="ECO:0000256" key="9">
    <source>
        <dbReference type="SAM" id="SignalP"/>
    </source>
</evidence>
<dbReference type="InterPro" id="IPR016357">
    <property type="entry name" value="Transferrin"/>
</dbReference>
<dbReference type="PIRSF" id="PIRSF002549">
    <property type="entry name" value="Transferrin"/>
    <property type="match status" value="1"/>
</dbReference>
<feature type="binding site" evidence="6">
    <location>
        <position position="499"/>
    </location>
    <ligand>
        <name>hydrogencarbonate</name>
        <dbReference type="ChEBI" id="CHEBI:17544"/>
        <label>1</label>
    </ligand>
</feature>
<dbReference type="WBParaSite" id="maker-uti_cns_0004171-snap-gene-0.2-mRNA-1">
    <property type="protein sequence ID" value="maker-uti_cns_0004171-snap-gene-0.2-mRNA-1"/>
    <property type="gene ID" value="maker-uti_cns_0004171-snap-gene-0.2"/>
</dbReference>
<feature type="disulfide bond" evidence="8">
    <location>
        <begin position="621"/>
        <end position="635"/>
    </location>
</feature>
<keyword evidence="5 7" id="KW-0479">Metal-binding</keyword>
<evidence type="ECO:0000256" key="7">
    <source>
        <dbReference type="PIRSR" id="PIRSR002549-3"/>
    </source>
</evidence>
<dbReference type="GO" id="GO:0055037">
    <property type="term" value="C:recycling endosome"/>
    <property type="evidence" value="ECO:0007669"/>
    <property type="project" value="TreeGrafter"/>
</dbReference>